<accession>A0A2I2FZU1</accession>
<dbReference type="InterPro" id="IPR050493">
    <property type="entry name" value="FAD-dep_Monooxygenase_BioMet"/>
</dbReference>
<reference evidence="8 9" key="1">
    <citation type="submission" date="2016-12" db="EMBL/GenBank/DDBJ databases">
        <title>The genomes of Aspergillus section Nigri reveals drivers in fungal speciation.</title>
        <authorList>
            <consortium name="DOE Joint Genome Institute"/>
            <person name="Vesth T.C."/>
            <person name="Nybo J."/>
            <person name="Theobald S."/>
            <person name="Brandl J."/>
            <person name="Frisvad J.C."/>
            <person name="Nielsen K.F."/>
            <person name="Lyhne E.K."/>
            <person name="Kogle M.E."/>
            <person name="Kuo A."/>
            <person name="Riley R."/>
            <person name="Clum A."/>
            <person name="Nolan M."/>
            <person name="Lipzen A."/>
            <person name="Salamov A."/>
            <person name="Henrissat B."/>
            <person name="Wiebenga A."/>
            <person name="De Vries R.P."/>
            <person name="Grigoriev I.V."/>
            <person name="Mortensen U.H."/>
            <person name="Andersen M.R."/>
            <person name="Baker S.E."/>
        </authorList>
    </citation>
    <scope>NUCLEOTIDE SEQUENCE [LARGE SCALE GENOMIC DNA]</scope>
    <source>
        <strain evidence="8 9">IBT 23096</strain>
    </source>
</reference>
<evidence type="ECO:0000256" key="1">
    <source>
        <dbReference type="ARBA" id="ARBA00007992"/>
    </source>
</evidence>
<dbReference type="Gene3D" id="2.40.400.10">
    <property type="entry name" value="Acetoacetate decarboxylase-like"/>
    <property type="match status" value="1"/>
</dbReference>
<dbReference type="PANTHER" id="PTHR13789">
    <property type="entry name" value="MONOOXYGENASE"/>
    <property type="match status" value="1"/>
</dbReference>
<dbReference type="SUPFAM" id="SSF51905">
    <property type="entry name" value="FAD/NAD(P)-binding domain"/>
    <property type="match status" value="1"/>
</dbReference>
<keyword evidence="4" id="KW-0560">Oxidoreductase</keyword>
<dbReference type="SUPFAM" id="SSF54373">
    <property type="entry name" value="FAD-linked reductases, C-terminal domain"/>
    <property type="match status" value="1"/>
</dbReference>
<dbReference type="Gene3D" id="3.50.50.60">
    <property type="entry name" value="FAD/NAD(P)-binding domain"/>
    <property type="match status" value="1"/>
</dbReference>
<evidence type="ECO:0000256" key="4">
    <source>
        <dbReference type="ARBA" id="ARBA00023002"/>
    </source>
</evidence>
<dbReference type="VEuPathDB" id="FungiDB:P170DRAFT_415059"/>
<keyword evidence="2" id="KW-0285">Flavoprotein</keyword>
<comment type="similarity">
    <text evidence="1">Belongs to the paxM FAD-dependent monooxygenase family.</text>
</comment>
<name>A0A2I2FZU1_9EURO</name>
<dbReference type="RefSeq" id="XP_024701454.1">
    <property type="nucleotide sequence ID" value="XM_024847046.1"/>
</dbReference>
<gene>
    <name evidence="8" type="ORF">P170DRAFT_415059</name>
</gene>
<dbReference type="FunFam" id="2.40.400.10:FF:000001">
    <property type="entry name" value="FAD binding domain protein"/>
    <property type="match status" value="1"/>
</dbReference>
<evidence type="ECO:0000256" key="5">
    <source>
        <dbReference type="ARBA" id="ARBA00023033"/>
    </source>
</evidence>
<keyword evidence="6" id="KW-0812">Transmembrane</keyword>
<dbReference type="AlphaFoldDB" id="A0A2I2FZU1"/>
<dbReference type="GO" id="GO:0071949">
    <property type="term" value="F:FAD binding"/>
    <property type="evidence" value="ECO:0007669"/>
    <property type="project" value="InterPro"/>
</dbReference>
<keyword evidence="5" id="KW-0503">Monooxygenase</keyword>
<feature type="transmembrane region" description="Helical" evidence="6">
    <location>
        <begin position="13"/>
        <end position="32"/>
    </location>
</feature>
<protein>
    <submittedName>
        <fullName evidence="8">Putative salicylate hydroxylase</fullName>
    </submittedName>
</protein>
<dbReference type="GO" id="GO:0004497">
    <property type="term" value="F:monooxygenase activity"/>
    <property type="evidence" value="ECO:0007669"/>
    <property type="project" value="UniProtKB-KW"/>
</dbReference>
<dbReference type="GeneID" id="36554745"/>
<dbReference type="Pfam" id="PF06314">
    <property type="entry name" value="ADC"/>
    <property type="match status" value="1"/>
</dbReference>
<keyword evidence="6" id="KW-0472">Membrane</keyword>
<keyword evidence="3" id="KW-0274">FAD</keyword>
<evidence type="ECO:0000256" key="6">
    <source>
        <dbReference type="SAM" id="Phobius"/>
    </source>
</evidence>
<dbReference type="PANTHER" id="PTHR13789:SF261">
    <property type="entry name" value="HYDROXYLASE, PUTATIVE (AFU_ORTHOLOGUE AFUA_7G00590)-RELATED"/>
    <property type="match status" value="1"/>
</dbReference>
<dbReference type="InterPro" id="IPR023375">
    <property type="entry name" value="ADC_dom_sf"/>
</dbReference>
<evidence type="ECO:0000313" key="9">
    <source>
        <dbReference type="Proteomes" id="UP000234275"/>
    </source>
</evidence>
<dbReference type="GO" id="GO:0016829">
    <property type="term" value="F:lyase activity"/>
    <property type="evidence" value="ECO:0007669"/>
    <property type="project" value="InterPro"/>
</dbReference>
<dbReference type="Proteomes" id="UP000234275">
    <property type="component" value="Unassembled WGS sequence"/>
</dbReference>
<dbReference type="InterPro" id="IPR010451">
    <property type="entry name" value="Acetoacetate_decarboxylase"/>
</dbReference>
<dbReference type="STRING" id="1392250.A0A2I2FZU1"/>
<keyword evidence="6" id="KW-1133">Transmembrane helix</keyword>
<keyword evidence="9" id="KW-1185">Reference proteome</keyword>
<sequence>MGSNNTNGAASKGLRILIVGAGIGGLSAAIALKKNGHYVKLLERSRFANEIGAAIHLSPNCNSVLQRLGIDAAQFGAVETEKACIFYRCTTEADLHVNVKKHAGLWRYPWLLVHRAHLHEHLKAAALAVGCELATSSKVADIDPHHATITLENGEVLEGDVVIAADGVHSVARSKLSVASNVKPFSSGKNAFRFLISRKEAMDDPETREISSDLGALDMFDSPDRRVVIYPCVYNEQLNFVCIHPAEMSAVNKDADWNQQASKESLLDVYKDFSPKVVKLLAKADPQTLRVWPLLDMETLPSWVEDRMALIGDAAHPFLPYRGSGGGMAIEDAISLAVMLPGDVDPQQVPERLKLYERARHTRATRVQQMTRDSSHGPLPPAESQAITCYIYGHDEFDHSTQVLRRHLWSQSPRKYWRQPTVFGPMPGPRQDFQGRDRATKSLKSTFQTASIRFKTSRTLLQNLLPNESYSFSSPSTYAYASFSQTKLDGMDWLGGGGYRHLGLYIEGVQYKKANGEIIRGTYMPILFENLADPIISGREELGMPKLYSTIHARERAQSYHLEAGWEGVVWGRFHLDELEDEVLGRDTGTIGGEPSDGILVHRCLPKVGRDCKGDAEAEYPVFVPHAEESKIVPSKVTRVRRTKKASFQIDGLSWDLLPTLHHVIDRIGEIPVDEIVSAKVVEGEGVPDVSCARRLE</sequence>
<evidence type="ECO:0000256" key="3">
    <source>
        <dbReference type="ARBA" id="ARBA00022827"/>
    </source>
</evidence>
<dbReference type="PRINTS" id="PR00420">
    <property type="entry name" value="RNGMNOXGNASE"/>
</dbReference>
<dbReference type="SUPFAM" id="SSF160104">
    <property type="entry name" value="Acetoacetate decarboxylase-like"/>
    <property type="match status" value="1"/>
</dbReference>
<evidence type="ECO:0000256" key="2">
    <source>
        <dbReference type="ARBA" id="ARBA00022630"/>
    </source>
</evidence>
<organism evidence="8 9">
    <name type="scientific">Aspergillus steynii IBT 23096</name>
    <dbReference type="NCBI Taxonomy" id="1392250"/>
    <lineage>
        <taxon>Eukaryota</taxon>
        <taxon>Fungi</taxon>
        <taxon>Dikarya</taxon>
        <taxon>Ascomycota</taxon>
        <taxon>Pezizomycotina</taxon>
        <taxon>Eurotiomycetes</taxon>
        <taxon>Eurotiomycetidae</taxon>
        <taxon>Eurotiales</taxon>
        <taxon>Aspergillaceae</taxon>
        <taxon>Aspergillus</taxon>
        <taxon>Aspergillus subgen. Circumdati</taxon>
    </lineage>
</organism>
<dbReference type="InterPro" id="IPR002938">
    <property type="entry name" value="FAD-bd"/>
</dbReference>
<dbReference type="OrthoDB" id="1047367at2759"/>
<evidence type="ECO:0000259" key="7">
    <source>
        <dbReference type="Pfam" id="PF01494"/>
    </source>
</evidence>
<dbReference type="EMBL" id="MSFO01000007">
    <property type="protein sequence ID" value="PLB46152.1"/>
    <property type="molecule type" value="Genomic_DNA"/>
</dbReference>
<dbReference type="InterPro" id="IPR036188">
    <property type="entry name" value="FAD/NAD-bd_sf"/>
</dbReference>
<proteinExistence type="inferred from homology"/>
<evidence type="ECO:0000313" key="8">
    <source>
        <dbReference type="EMBL" id="PLB46152.1"/>
    </source>
</evidence>
<feature type="domain" description="FAD-binding" evidence="7">
    <location>
        <begin position="16"/>
        <end position="369"/>
    </location>
</feature>
<dbReference type="Pfam" id="PF01494">
    <property type="entry name" value="FAD_binding_3"/>
    <property type="match status" value="1"/>
</dbReference>
<comment type="caution">
    <text evidence="8">The sequence shown here is derived from an EMBL/GenBank/DDBJ whole genome shotgun (WGS) entry which is preliminary data.</text>
</comment>